<dbReference type="STRING" id="147828.A0A4S2MGW3"/>
<feature type="domain" description="Quinolinate phosphoribosyl transferase C-terminal" evidence="8">
    <location>
        <begin position="135"/>
        <end position="268"/>
    </location>
</feature>
<evidence type="ECO:0000259" key="8">
    <source>
        <dbReference type="Pfam" id="PF01729"/>
    </source>
</evidence>
<organism evidence="10 11">
    <name type="scientific">Opisthorchis felineus</name>
    <dbReference type="NCBI Taxonomy" id="147828"/>
    <lineage>
        <taxon>Eukaryota</taxon>
        <taxon>Metazoa</taxon>
        <taxon>Spiralia</taxon>
        <taxon>Lophotrochozoa</taxon>
        <taxon>Platyhelminthes</taxon>
        <taxon>Trematoda</taxon>
        <taxon>Digenea</taxon>
        <taxon>Opisthorchiida</taxon>
        <taxon>Opisthorchiata</taxon>
        <taxon>Opisthorchiidae</taxon>
        <taxon>Opisthorchis</taxon>
    </lineage>
</organism>
<evidence type="ECO:0000256" key="6">
    <source>
        <dbReference type="ARBA" id="ARBA00033102"/>
    </source>
</evidence>
<dbReference type="Gene3D" id="3.20.20.70">
    <property type="entry name" value="Aldolase class I"/>
    <property type="match status" value="1"/>
</dbReference>
<gene>
    <name evidence="10" type="ORF">CRM22_000991</name>
</gene>
<dbReference type="GO" id="GO:0005737">
    <property type="term" value="C:cytoplasm"/>
    <property type="evidence" value="ECO:0007669"/>
    <property type="project" value="TreeGrafter"/>
</dbReference>
<dbReference type="AlphaFoldDB" id="A0A4S2MGW3"/>
<proteinExistence type="inferred from homology"/>
<dbReference type="UniPathway" id="UPA00253"/>
<feature type="region of interest" description="Disordered" evidence="7">
    <location>
        <begin position="311"/>
        <end position="388"/>
    </location>
</feature>
<dbReference type="Proteomes" id="UP000308267">
    <property type="component" value="Unassembled WGS sequence"/>
</dbReference>
<evidence type="ECO:0000313" key="10">
    <source>
        <dbReference type="EMBL" id="TGZ74339.1"/>
    </source>
</evidence>
<dbReference type="InterPro" id="IPR002638">
    <property type="entry name" value="Quinolinate_PRibosylTrfase_C"/>
</dbReference>
<dbReference type="OrthoDB" id="10067394at2759"/>
<feature type="compositionally biased region" description="Polar residues" evidence="7">
    <location>
        <begin position="327"/>
        <end position="363"/>
    </location>
</feature>
<dbReference type="SUPFAM" id="SSF51690">
    <property type="entry name" value="Nicotinate/Quinolinate PRTase C-terminal domain-like"/>
    <property type="match status" value="1"/>
</dbReference>
<dbReference type="InterPro" id="IPR037128">
    <property type="entry name" value="Quinolinate_PRibosylTase_N_sf"/>
</dbReference>
<dbReference type="Pfam" id="PF01729">
    <property type="entry name" value="QRPTase_C"/>
    <property type="match status" value="1"/>
</dbReference>
<dbReference type="InterPro" id="IPR022412">
    <property type="entry name" value="Quinolinate_PRibosylTrfase_N"/>
</dbReference>
<dbReference type="GO" id="GO:0009435">
    <property type="term" value="P:NAD+ biosynthetic process"/>
    <property type="evidence" value="ECO:0007669"/>
    <property type="project" value="UniProtKB-UniPathway"/>
</dbReference>
<accession>A0A4S2MGW3</accession>
<evidence type="ECO:0000259" key="9">
    <source>
        <dbReference type="Pfam" id="PF02749"/>
    </source>
</evidence>
<evidence type="ECO:0000256" key="7">
    <source>
        <dbReference type="SAM" id="MobiDB-lite"/>
    </source>
</evidence>
<keyword evidence="11" id="KW-1185">Reference proteome</keyword>
<comment type="function">
    <text evidence="1">Involved in the catabolism of quinolinic acid (QA).</text>
</comment>
<evidence type="ECO:0000313" key="11">
    <source>
        <dbReference type="Proteomes" id="UP000308267"/>
    </source>
</evidence>
<dbReference type="EMBL" id="SJOL01001927">
    <property type="protein sequence ID" value="TGZ74339.1"/>
    <property type="molecule type" value="Genomic_DNA"/>
</dbReference>
<comment type="caution">
    <text evidence="10">The sequence shown here is derived from an EMBL/GenBank/DDBJ whole genome shotgun (WGS) entry which is preliminary data.</text>
</comment>
<dbReference type="PANTHER" id="PTHR32179:SF3">
    <property type="entry name" value="NICOTINATE-NUCLEOTIDE PYROPHOSPHORYLASE [CARBOXYLATING]"/>
    <property type="match status" value="1"/>
</dbReference>
<evidence type="ECO:0000256" key="4">
    <source>
        <dbReference type="ARBA" id="ARBA00022676"/>
    </source>
</evidence>
<sequence length="536" mass="57045">MASCTLNKEVVRTLVSSWCCRDTAISYFGIKSEHRVSAAVQMCSPGVLAGVPFVDALFKEFGCSVKWNMFDGDVVVDHDLVVATVTGCLGDLLSCEKLAVSILSRASGITSYGRKLYKLLSETAWKGKMRVPSSLTPGFDLVEEYAMLLAGLTSIKPTACVRGLQAVSAGGVDVVVRAIRSAAPGVPIEVECENIGQASEAANSGADILTFNQVPQEIDARTSQWKTSHPHIRIQLSGEIDEANLKTYALPCVDLLATSKLSTGYPPIMFRVTYGNDVAIEEESKLVESPLTESPAAEMKLQSPVDVTVDGVVSPTESAPKKARLGDSQSDSPKPSGNKQNGTQAPNANQPGSPSISGTNTSREQSHKRSQRNQRPQHNTPQRQNLPRTQAAGGLQLMQMASRFMAPNIPTSRAQLNSPQPGFNLNSQLPGVLGQQAPPNVGLRIPGQSLPQRMSPGMLGTGPNVNPGFLGIQSQQQQNMSQQNWPMMAGGAAQMMGGVGIGMRMGSPGQMPTCRSCGTANGPGLPFCRNCRTPLR</sequence>
<evidence type="ECO:0000256" key="5">
    <source>
        <dbReference type="ARBA" id="ARBA00022679"/>
    </source>
</evidence>
<dbReference type="Pfam" id="PF02749">
    <property type="entry name" value="QRPTase_N"/>
    <property type="match status" value="1"/>
</dbReference>
<feature type="domain" description="Quinolinate phosphoribosyl transferase N-terminal" evidence="9">
    <location>
        <begin position="30"/>
        <end position="107"/>
    </location>
</feature>
<dbReference type="InterPro" id="IPR013785">
    <property type="entry name" value="Aldolase_TIM"/>
</dbReference>
<dbReference type="GO" id="GO:0004514">
    <property type="term" value="F:nicotinate-nucleotide diphosphorylase (carboxylating) activity"/>
    <property type="evidence" value="ECO:0007669"/>
    <property type="project" value="InterPro"/>
</dbReference>
<feature type="compositionally biased region" description="Polar residues" evidence="7">
    <location>
        <begin position="373"/>
        <end position="388"/>
    </location>
</feature>
<comment type="pathway">
    <text evidence="2">Cofactor biosynthesis; NAD(+) biosynthesis.</text>
</comment>
<reference evidence="10 11" key="1">
    <citation type="journal article" date="2019" name="BMC Genomics">
        <title>New insights from Opisthorchis felineus genome: update on genomics of the epidemiologically important liver flukes.</title>
        <authorList>
            <person name="Ershov N.I."/>
            <person name="Mordvinov V.A."/>
            <person name="Prokhortchouk E.B."/>
            <person name="Pakharukova M.Y."/>
            <person name="Gunbin K.V."/>
            <person name="Ustyantsev K."/>
            <person name="Genaev M.A."/>
            <person name="Blinov A.G."/>
            <person name="Mazur A."/>
            <person name="Boulygina E."/>
            <person name="Tsygankova S."/>
            <person name="Khrameeva E."/>
            <person name="Chekanov N."/>
            <person name="Fan G."/>
            <person name="Xiao A."/>
            <person name="Zhang H."/>
            <person name="Xu X."/>
            <person name="Yang H."/>
            <person name="Solovyev V."/>
            <person name="Lee S.M."/>
            <person name="Liu X."/>
            <person name="Afonnikov D.A."/>
            <person name="Skryabin K.G."/>
        </authorList>
    </citation>
    <scope>NUCLEOTIDE SEQUENCE [LARGE SCALE GENOMIC DNA]</scope>
    <source>
        <strain evidence="10">AK-0245</strain>
        <tissue evidence="10">Whole organism</tissue>
    </source>
</reference>
<evidence type="ECO:0000256" key="3">
    <source>
        <dbReference type="ARBA" id="ARBA00009400"/>
    </source>
</evidence>
<evidence type="ECO:0000256" key="2">
    <source>
        <dbReference type="ARBA" id="ARBA00004790"/>
    </source>
</evidence>
<dbReference type="InterPro" id="IPR036068">
    <property type="entry name" value="Nicotinate_pribotase-like_C"/>
</dbReference>
<dbReference type="Gene3D" id="3.90.1170.20">
    <property type="entry name" value="Quinolinate phosphoribosyl transferase, N-terminal domain"/>
    <property type="match status" value="1"/>
</dbReference>
<comment type="similarity">
    <text evidence="3">Belongs to the NadC/ModD family.</text>
</comment>
<evidence type="ECO:0000256" key="1">
    <source>
        <dbReference type="ARBA" id="ARBA00003237"/>
    </source>
</evidence>
<name>A0A4S2MGW3_OPIFE</name>
<dbReference type="SUPFAM" id="SSF54675">
    <property type="entry name" value="Nicotinate/Quinolinate PRTase N-terminal domain-like"/>
    <property type="match status" value="1"/>
</dbReference>
<dbReference type="GO" id="GO:0034213">
    <property type="term" value="P:quinolinate catabolic process"/>
    <property type="evidence" value="ECO:0007669"/>
    <property type="project" value="TreeGrafter"/>
</dbReference>
<keyword evidence="4" id="KW-0328">Glycosyltransferase</keyword>
<dbReference type="InterPro" id="IPR027277">
    <property type="entry name" value="NadC/ModD"/>
</dbReference>
<protein>
    <recommendedName>
        <fullName evidence="6">Quinolinate phosphoribosyltransferase [decarboxylating]</fullName>
    </recommendedName>
</protein>
<keyword evidence="5" id="KW-0808">Transferase</keyword>
<dbReference type="PANTHER" id="PTHR32179">
    <property type="entry name" value="NICOTINATE-NUCLEOTIDE PYROPHOSPHORYLASE [CARBOXYLATING]"/>
    <property type="match status" value="1"/>
</dbReference>